<evidence type="ECO:0000256" key="3">
    <source>
        <dbReference type="ARBA" id="ARBA00022824"/>
    </source>
</evidence>
<keyword evidence="4" id="KW-0325">Glycoprotein</keyword>
<dbReference type="EC" id="3.2.1.-" evidence="6"/>
<protein>
    <recommendedName>
        <fullName evidence="6">alpha-1,2-Mannosidase</fullName>
        <ecNumber evidence="6">3.2.1.-</ecNumber>
    </recommendedName>
</protein>
<evidence type="ECO:0000256" key="4">
    <source>
        <dbReference type="ARBA" id="ARBA00023180"/>
    </source>
</evidence>
<dbReference type="InterPro" id="IPR012341">
    <property type="entry name" value="6hp_glycosidase-like_sf"/>
</dbReference>
<keyword evidence="6" id="KW-0378">Hydrolase</keyword>
<dbReference type="OrthoDB" id="8118055at2759"/>
<evidence type="ECO:0000256" key="1">
    <source>
        <dbReference type="ARBA" id="ARBA00004240"/>
    </source>
</evidence>
<accession>A0A7R9BJ66</accession>
<dbReference type="EMBL" id="CAJPEX010000420">
    <property type="protein sequence ID" value="CAG0915612.1"/>
    <property type="molecule type" value="Genomic_DNA"/>
</dbReference>
<feature type="active site" description="Proton donor" evidence="5">
    <location>
        <position position="87"/>
    </location>
</feature>
<dbReference type="EMBL" id="OA882457">
    <property type="protein sequence ID" value="CAD7275460.1"/>
    <property type="molecule type" value="Genomic_DNA"/>
</dbReference>
<sequence>MNIRRQQVVEMFYHAYDGYMKHGFPLDELRPLSCDGIDTWGSYSLTLIDALDTLAILGNHSEFRRVADLLISSRKNFEANINVSVFETNIRIVGGLISAHLFARRAGMDLDPGWPCKGPLLDLAVDIARRLLPAFDTPTGMPFGTINLAHGVPKGETPVTCTAGVGTYIVEFSALSRLTGDPIFEDVAMRAMNGLWSRRSSIGLFGNHIDVSTGKWTAIESGIGAGVDSYLEYMVKGGILRRDPVLLEMFDYARKPIRDYLEHGGWHFWGTMSRGAITMPVFQSLEAYWPGVLSLIGDIGSAMASLKNYRLVWKQFGFTPEFYSVPTQEVGSRHGYPLRPELAESVMYLYRATRDPFVLDMGVDILASIEHSAKTACGYATVKNVLTHQLEDRMESFFLAETVKYLYLLFTPDHWIHNPGGSGVRVSVESDFGDSRTCVVESGG</sequence>
<proteinExistence type="inferred from homology"/>
<dbReference type="Proteomes" id="UP000678499">
    <property type="component" value="Unassembled WGS sequence"/>
</dbReference>
<evidence type="ECO:0000256" key="5">
    <source>
        <dbReference type="PIRSR" id="PIRSR601382-1"/>
    </source>
</evidence>
<dbReference type="GO" id="GO:0005975">
    <property type="term" value="P:carbohydrate metabolic process"/>
    <property type="evidence" value="ECO:0007669"/>
    <property type="project" value="InterPro"/>
</dbReference>
<feature type="active site" evidence="5">
    <location>
        <position position="228"/>
    </location>
</feature>
<dbReference type="InterPro" id="IPR036026">
    <property type="entry name" value="Seven-hairpin_glycosidases"/>
</dbReference>
<dbReference type="Gene3D" id="1.50.10.10">
    <property type="match status" value="1"/>
</dbReference>
<dbReference type="PANTHER" id="PTHR45679">
    <property type="entry name" value="ER DEGRADATION-ENHANCING ALPHA-MANNOSIDASE-LIKE PROTEIN 2"/>
    <property type="match status" value="1"/>
</dbReference>
<dbReference type="InterPro" id="IPR001382">
    <property type="entry name" value="Glyco_hydro_47"/>
</dbReference>
<dbReference type="Pfam" id="PF01532">
    <property type="entry name" value="Glyco_hydro_47"/>
    <property type="match status" value="1"/>
</dbReference>
<dbReference type="GO" id="GO:0044322">
    <property type="term" value="C:endoplasmic reticulum quality control compartment"/>
    <property type="evidence" value="ECO:0007669"/>
    <property type="project" value="GOC"/>
</dbReference>
<evidence type="ECO:0000313" key="8">
    <source>
        <dbReference type="Proteomes" id="UP000678499"/>
    </source>
</evidence>
<keyword evidence="3" id="KW-0256">Endoplasmic reticulum</keyword>
<dbReference type="InterPro" id="IPR044674">
    <property type="entry name" value="EDEM1/2/3"/>
</dbReference>
<evidence type="ECO:0000256" key="6">
    <source>
        <dbReference type="RuleBase" id="RU361193"/>
    </source>
</evidence>
<name>A0A7R9BJ66_9CRUS</name>
<dbReference type="GO" id="GO:0004571">
    <property type="term" value="F:mannosyl-oligosaccharide 1,2-alpha-mannosidase activity"/>
    <property type="evidence" value="ECO:0007669"/>
    <property type="project" value="InterPro"/>
</dbReference>
<dbReference type="SUPFAM" id="SSF48225">
    <property type="entry name" value="Seven-hairpin glycosidases"/>
    <property type="match status" value="1"/>
</dbReference>
<comment type="similarity">
    <text evidence="2 6">Belongs to the glycosyl hydrolase 47 family.</text>
</comment>
<evidence type="ECO:0000256" key="2">
    <source>
        <dbReference type="ARBA" id="ARBA00007658"/>
    </source>
</evidence>
<dbReference type="GO" id="GO:1904380">
    <property type="term" value="P:endoplasmic reticulum mannose trimming"/>
    <property type="evidence" value="ECO:0007669"/>
    <property type="project" value="InterPro"/>
</dbReference>
<gene>
    <name evidence="7" type="ORF">NMOB1V02_LOCUS3254</name>
</gene>
<comment type="subcellular location">
    <subcellularLocation>
        <location evidence="1">Endoplasmic reticulum</location>
    </subcellularLocation>
</comment>
<dbReference type="PANTHER" id="PTHR45679:SF6">
    <property type="entry name" value="ER DEGRADATION-ENHANCING ALPHA-MANNOSIDASE-LIKE PROTEIN 2"/>
    <property type="match status" value="1"/>
</dbReference>
<feature type="active site" evidence="5">
    <location>
        <position position="341"/>
    </location>
</feature>
<organism evidence="7">
    <name type="scientific">Notodromas monacha</name>
    <dbReference type="NCBI Taxonomy" id="399045"/>
    <lineage>
        <taxon>Eukaryota</taxon>
        <taxon>Metazoa</taxon>
        <taxon>Ecdysozoa</taxon>
        <taxon>Arthropoda</taxon>
        <taxon>Crustacea</taxon>
        <taxon>Oligostraca</taxon>
        <taxon>Ostracoda</taxon>
        <taxon>Podocopa</taxon>
        <taxon>Podocopida</taxon>
        <taxon>Cypridocopina</taxon>
        <taxon>Cypridoidea</taxon>
        <taxon>Cyprididae</taxon>
        <taxon>Notodromas</taxon>
    </lineage>
</organism>
<dbReference type="PRINTS" id="PR00747">
    <property type="entry name" value="GLYHDRLASE47"/>
</dbReference>
<reference evidence="7" key="1">
    <citation type="submission" date="2020-11" db="EMBL/GenBank/DDBJ databases">
        <authorList>
            <person name="Tran Van P."/>
        </authorList>
    </citation>
    <scope>NUCLEOTIDE SEQUENCE</scope>
</reference>
<dbReference type="GO" id="GO:0016020">
    <property type="term" value="C:membrane"/>
    <property type="evidence" value="ECO:0007669"/>
    <property type="project" value="InterPro"/>
</dbReference>
<dbReference type="GO" id="GO:0005509">
    <property type="term" value="F:calcium ion binding"/>
    <property type="evidence" value="ECO:0007669"/>
    <property type="project" value="InterPro"/>
</dbReference>
<keyword evidence="6" id="KW-0326">Glycosidase</keyword>
<keyword evidence="8" id="KW-1185">Reference proteome</keyword>
<dbReference type="AlphaFoldDB" id="A0A7R9BJ66"/>
<evidence type="ECO:0000313" key="7">
    <source>
        <dbReference type="EMBL" id="CAD7275460.1"/>
    </source>
</evidence>
<feature type="active site" description="Proton donor" evidence="5">
    <location>
        <position position="321"/>
    </location>
</feature>